<dbReference type="GeneID" id="96755819"/>
<gene>
    <name evidence="4" type="ORF">San01_22870</name>
</gene>
<dbReference type="PROSITE" id="PS51585">
    <property type="entry name" value="SAM_MT_TPMT"/>
    <property type="match status" value="1"/>
</dbReference>
<proteinExistence type="predicted"/>
<evidence type="ECO:0000256" key="2">
    <source>
        <dbReference type="ARBA" id="ARBA00022679"/>
    </source>
</evidence>
<evidence type="ECO:0008006" key="6">
    <source>
        <dbReference type="Google" id="ProtNLM"/>
    </source>
</evidence>
<dbReference type="PANTHER" id="PTHR42305:SF1">
    <property type="entry name" value="MEMBRANE PROTEIN RV1733C-RELATED"/>
    <property type="match status" value="1"/>
</dbReference>
<name>A0A5J4LE70_9ACTN</name>
<dbReference type="GO" id="GO:0032259">
    <property type="term" value="P:methylation"/>
    <property type="evidence" value="ECO:0007669"/>
    <property type="project" value="UniProtKB-KW"/>
</dbReference>
<evidence type="ECO:0000256" key="1">
    <source>
        <dbReference type="ARBA" id="ARBA00022603"/>
    </source>
</evidence>
<organism evidence="4 5">
    <name type="scientific">Streptomyces angustmyceticus</name>
    <dbReference type="NCBI Taxonomy" id="285578"/>
    <lineage>
        <taxon>Bacteria</taxon>
        <taxon>Bacillati</taxon>
        <taxon>Actinomycetota</taxon>
        <taxon>Actinomycetes</taxon>
        <taxon>Kitasatosporales</taxon>
        <taxon>Streptomycetaceae</taxon>
        <taxon>Streptomyces</taxon>
    </lineage>
</organism>
<keyword evidence="1" id="KW-0489">Methyltransferase</keyword>
<protein>
    <recommendedName>
        <fullName evidence="6">Membrane protein SCJ1.26</fullName>
    </recommendedName>
</protein>
<evidence type="ECO:0000313" key="4">
    <source>
        <dbReference type="EMBL" id="GES29800.1"/>
    </source>
</evidence>
<dbReference type="RefSeq" id="WP_223660295.1">
    <property type="nucleotide sequence ID" value="NZ_BLAG01000007.1"/>
</dbReference>
<keyword evidence="3" id="KW-0949">S-adenosyl-L-methionine</keyword>
<dbReference type="InterPro" id="IPR039708">
    <property type="entry name" value="MT1774/Rv1733c-like"/>
</dbReference>
<keyword evidence="2" id="KW-0808">Transferase</keyword>
<dbReference type="EMBL" id="BLAG01000007">
    <property type="protein sequence ID" value="GES29800.1"/>
    <property type="molecule type" value="Genomic_DNA"/>
</dbReference>
<dbReference type="Proteomes" id="UP000325598">
    <property type="component" value="Unassembled WGS sequence"/>
</dbReference>
<dbReference type="PANTHER" id="PTHR42305">
    <property type="entry name" value="MEMBRANE PROTEIN RV1733C-RELATED"/>
    <property type="match status" value="1"/>
</dbReference>
<reference evidence="4 5" key="1">
    <citation type="submission" date="2019-10" db="EMBL/GenBank/DDBJ databases">
        <title>Whole genome shotgun sequence of Streptomyces angustmyceticus NBRC 3934.</title>
        <authorList>
            <person name="Hosoyama A."/>
            <person name="Ichikawa N."/>
            <person name="Kimura A."/>
            <person name="Kitahashi Y."/>
            <person name="Komaki H."/>
            <person name="Uohara A."/>
        </authorList>
    </citation>
    <scope>NUCLEOTIDE SEQUENCE [LARGE SCALE GENOMIC DNA]</scope>
    <source>
        <strain evidence="4 5">NBRC 3934</strain>
    </source>
</reference>
<dbReference type="InterPro" id="IPR008854">
    <property type="entry name" value="TPMT"/>
</dbReference>
<accession>A0A5J4LE70</accession>
<dbReference type="GO" id="GO:0008757">
    <property type="term" value="F:S-adenosylmethionine-dependent methyltransferase activity"/>
    <property type="evidence" value="ECO:0007669"/>
    <property type="project" value="InterPro"/>
</dbReference>
<comment type="caution">
    <text evidence="4">The sequence shown here is derived from an EMBL/GenBank/DDBJ whole genome shotgun (WGS) entry which is preliminary data.</text>
</comment>
<evidence type="ECO:0000256" key="3">
    <source>
        <dbReference type="ARBA" id="ARBA00022691"/>
    </source>
</evidence>
<sequence length="191" mass="20027">MPLRTIRLPWRDNPLRRGTDVAESWMALTTAVLIAVTAPAAGVVAGSALDASAQRQGHGQKSVSAVLTEDPPARIGVDPSGGTGGRVHATVRWTAADGTARTGETAVAPGLRAGDRTTAWVDRHGALLRDPAIPGDALAESIAVGIVAASATGLLFLGANKAGVVLLNRRRYAEWEKDWAESDLRWRQGQP</sequence>
<evidence type="ECO:0000313" key="5">
    <source>
        <dbReference type="Proteomes" id="UP000325598"/>
    </source>
</evidence>
<dbReference type="AlphaFoldDB" id="A0A5J4LE70"/>
<keyword evidence="5" id="KW-1185">Reference proteome</keyword>